<dbReference type="AlphaFoldDB" id="A0AAE0SYD0"/>
<feature type="region of interest" description="Disordered" evidence="1">
    <location>
        <begin position="303"/>
        <end position="322"/>
    </location>
</feature>
<evidence type="ECO:0000313" key="3">
    <source>
        <dbReference type="Proteomes" id="UP001195483"/>
    </source>
</evidence>
<protein>
    <submittedName>
        <fullName evidence="2">Uncharacterized protein</fullName>
    </submittedName>
</protein>
<organism evidence="2 3">
    <name type="scientific">Potamilus streckersoni</name>
    <dbReference type="NCBI Taxonomy" id="2493646"/>
    <lineage>
        <taxon>Eukaryota</taxon>
        <taxon>Metazoa</taxon>
        <taxon>Spiralia</taxon>
        <taxon>Lophotrochozoa</taxon>
        <taxon>Mollusca</taxon>
        <taxon>Bivalvia</taxon>
        <taxon>Autobranchia</taxon>
        <taxon>Heteroconchia</taxon>
        <taxon>Palaeoheterodonta</taxon>
        <taxon>Unionida</taxon>
        <taxon>Unionoidea</taxon>
        <taxon>Unionidae</taxon>
        <taxon>Ambleminae</taxon>
        <taxon>Lampsilini</taxon>
        <taxon>Potamilus</taxon>
    </lineage>
</organism>
<dbReference type="EMBL" id="JAEAOA010000993">
    <property type="protein sequence ID" value="KAK3600351.1"/>
    <property type="molecule type" value="Genomic_DNA"/>
</dbReference>
<proteinExistence type="predicted"/>
<evidence type="ECO:0000256" key="1">
    <source>
        <dbReference type="SAM" id="MobiDB-lite"/>
    </source>
</evidence>
<comment type="caution">
    <text evidence="2">The sequence shown here is derived from an EMBL/GenBank/DDBJ whole genome shotgun (WGS) entry which is preliminary data.</text>
</comment>
<dbReference type="Proteomes" id="UP001195483">
    <property type="component" value="Unassembled WGS sequence"/>
</dbReference>
<reference evidence="2" key="2">
    <citation type="journal article" date="2021" name="Genome Biol. Evol.">
        <title>Developing a high-quality reference genome for a parasitic bivalve with doubly uniparental inheritance (Bivalvia: Unionida).</title>
        <authorList>
            <person name="Smith C.H."/>
        </authorList>
    </citation>
    <scope>NUCLEOTIDE SEQUENCE</scope>
    <source>
        <strain evidence="2">CHS0354</strain>
        <tissue evidence="2">Mantle</tissue>
    </source>
</reference>
<sequence length="322" mass="36746">MFFPHFEIHLDKSLVFSQFHETCLLFQYYFLTSLALLIIDNPQGHRQTSLTLLIIGKPQGYRQTSLALFIIGKPQGHRQTSLALFIMDKPQGQRQTSLALLIIDKPQGIWGSAFCIQFKRLLQDDKQVDTVELLRQEREELEQELVRELSMQENEDSDTSDTETESEDERPSSRSSSLKSSGSSVSISDVAPVNNKRRSSFWTSMLSSLFETSPLMSTIDGRAAMVHNFMRGLSMHTAYPFSPFTSFDEKKEKLGGRRQSKDKLDGVTESKPLGAKDKRERFRSGFEEKLKASSYFSQRLITNDKIEDEDEESGNLSPIQNH</sequence>
<evidence type="ECO:0000313" key="2">
    <source>
        <dbReference type="EMBL" id="KAK3600351.1"/>
    </source>
</evidence>
<feature type="region of interest" description="Disordered" evidence="1">
    <location>
        <begin position="148"/>
        <end position="190"/>
    </location>
</feature>
<feature type="region of interest" description="Disordered" evidence="1">
    <location>
        <begin position="246"/>
        <end position="282"/>
    </location>
</feature>
<feature type="compositionally biased region" description="Acidic residues" evidence="1">
    <location>
        <begin position="153"/>
        <end position="168"/>
    </location>
</feature>
<keyword evidence="3" id="KW-1185">Reference proteome</keyword>
<feature type="compositionally biased region" description="Basic and acidic residues" evidence="1">
    <location>
        <begin position="247"/>
        <end position="282"/>
    </location>
</feature>
<reference evidence="2" key="3">
    <citation type="submission" date="2023-05" db="EMBL/GenBank/DDBJ databases">
        <authorList>
            <person name="Smith C.H."/>
        </authorList>
    </citation>
    <scope>NUCLEOTIDE SEQUENCE</scope>
    <source>
        <strain evidence="2">CHS0354</strain>
        <tissue evidence="2">Mantle</tissue>
    </source>
</reference>
<name>A0AAE0SYD0_9BIVA</name>
<accession>A0AAE0SYD0</accession>
<feature type="compositionally biased region" description="Low complexity" evidence="1">
    <location>
        <begin position="173"/>
        <end position="189"/>
    </location>
</feature>
<gene>
    <name evidence="2" type="ORF">CHS0354_015948</name>
</gene>
<reference evidence="2" key="1">
    <citation type="journal article" date="2021" name="Genome Biol. Evol.">
        <title>A High-Quality Reference Genome for a Parasitic Bivalve with Doubly Uniparental Inheritance (Bivalvia: Unionida).</title>
        <authorList>
            <person name="Smith C.H."/>
        </authorList>
    </citation>
    <scope>NUCLEOTIDE SEQUENCE</scope>
    <source>
        <strain evidence="2">CHS0354</strain>
    </source>
</reference>